<dbReference type="InterPro" id="IPR029063">
    <property type="entry name" value="SAM-dependent_MTases_sf"/>
</dbReference>
<evidence type="ECO:0000256" key="8">
    <source>
        <dbReference type="ARBA" id="ARBA00023242"/>
    </source>
</evidence>
<dbReference type="Proteomes" id="UP000039865">
    <property type="component" value="Unassembled WGS sequence"/>
</dbReference>
<keyword evidence="5" id="KW-0963">Cytoplasm</keyword>
<keyword evidence="10" id="KW-1185">Reference proteome</keyword>
<reference evidence="9 10" key="1">
    <citation type="submission" date="2014-06" db="EMBL/GenBank/DDBJ databases">
        <authorList>
            <person name="Swart Estienne"/>
        </authorList>
    </citation>
    <scope>NUCLEOTIDE SEQUENCE [LARGE SCALE GENOMIC DNA]</scope>
    <source>
        <strain evidence="9 10">130c</strain>
    </source>
</reference>
<dbReference type="AlphaFoldDB" id="A0A078B9W9"/>
<dbReference type="OMA" id="HIWEAGI"/>
<evidence type="ECO:0000256" key="2">
    <source>
        <dbReference type="ARBA" id="ARBA00004496"/>
    </source>
</evidence>
<dbReference type="Pfam" id="PF10294">
    <property type="entry name" value="Methyltransf_16"/>
    <property type="match status" value="1"/>
</dbReference>
<sequence>MITDRDSITLKEQVIFQGGQEGKRVWEAGIAISRYIISNKGLFQGKAILDLGSGTGIGALTLMKFTEAQKVILSDYTEEILELLTQNRALQPRSQVAVDTKLVDWTIQETYEQLYEVKIDFVIATDVIYKGSPYDHLATLLYILAEKQNPRILIIIPRQRDCCQDFLRIMKEKGFNWTETELNDNLYSQKALENQKDSDKFYPGLKSLNFVLYTFNL</sequence>
<keyword evidence="7" id="KW-0808">Transferase</keyword>
<evidence type="ECO:0000313" key="9">
    <source>
        <dbReference type="EMBL" id="CDW91006.1"/>
    </source>
</evidence>
<evidence type="ECO:0000313" key="10">
    <source>
        <dbReference type="Proteomes" id="UP000039865"/>
    </source>
</evidence>
<dbReference type="SUPFAM" id="SSF53335">
    <property type="entry name" value="S-adenosyl-L-methionine-dependent methyltransferases"/>
    <property type="match status" value="1"/>
</dbReference>
<evidence type="ECO:0000256" key="4">
    <source>
        <dbReference type="ARBA" id="ARBA00020594"/>
    </source>
</evidence>
<dbReference type="EMBL" id="CCKQ01019002">
    <property type="protein sequence ID" value="CDW91006.1"/>
    <property type="molecule type" value="Genomic_DNA"/>
</dbReference>
<dbReference type="InterPro" id="IPR025800">
    <property type="entry name" value="CaM-Lys-N-MeTrfase"/>
</dbReference>
<keyword evidence="6" id="KW-0489">Methyltransferase</keyword>
<gene>
    <name evidence="9" type="primary">Contig16345.g17413</name>
    <name evidence="9" type="ORF">STYLEM_20154</name>
</gene>
<protein>
    <recommendedName>
        <fullName evidence="4">Calmodulin-lysine N-methyltransferase</fullName>
        <ecNumber evidence="3">2.1.1.60</ecNumber>
    </recommendedName>
</protein>
<dbReference type="OrthoDB" id="46564at2759"/>
<dbReference type="InterPro" id="IPR019410">
    <property type="entry name" value="Methyltransf_16"/>
</dbReference>
<dbReference type="GO" id="GO:0005634">
    <property type="term" value="C:nucleus"/>
    <property type="evidence" value="ECO:0007669"/>
    <property type="project" value="UniProtKB-SubCell"/>
</dbReference>
<dbReference type="Gene3D" id="3.40.50.150">
    <property type="entry name" value="Vaccinia Virus protein VP39"/>
    <property type="match status" value="1"/>
</dbReference>
<dbReference type="GO" id="GO:0032259">
    <property type="term" value="P:methylation"/>
    <property type="evidence" value="ECO:0007669"/>
    <property type="project" value="UniProtKB-KW"/>
</dbReference>
<organism evidence="9 10">
    <name type="scientific">Stylonychia lemnae</name>
    <name type="common">Ciliate</name>
    <dbReference type="NCBI Taxonomy" id="5949"/>
    <lineage>
        <taxon>Eukaryota</taxon>
        <taxon>Sar</taxon>
        <taxon>Alveolata</taxon>
        <taxon>Ciliophora</taxon>
        <taxon>Intramacronucleata</taxon>
        <taxon>Spirotrichea</taxon>
        <taxon>Stichotrichia</taxon>
        <taxon>Sporadotrichida</taxon>
        <taxon>Oxytrichidae</taxon>
        <taxon>Stylonychinae</taxon>
        <taxon>Stylonychia</taxon>
    </lineage>
</organism>
<evidence type="ECO:0000256" key="6">
    <source>
        <dbReference type="ARBA" id="ARBA00022603"/>
    </source>
</evidence>
<evidence type="ECO:0000256" key="7">
    <source>
        <dbReference type="ARBA" id="ARBA00022679"/>
    </source>
</evidence>
<proteinExistence type="predicted"/>
<dbReference type="PANTHER" id="PTHR13539">
    <property type="entry name" value="CALMODULIN-LYSINE N-METHYLTRANSFERASE"/>
    <property type="match status" value="1"/>
</dbReference>
<accession>A0A078B9W9</accession>
<dbReference type="EC" id="2.1.1.60" evidence="3"/>
<dbReference type="GO" id="GO:0018025">
    <property type="term" value="F:calmodulin-lysine N-methyltransferase activity"/>
    <property type="evidence" value="ECO:0007669"/>
    <property type="project" value="UniProtKB-EC"/>
</dbReference>
<keyword evidence="8" id="KW-0539">Nucleus</keyword>
<comment type="subcellular location">
    <subcellularLocation>
        <location evidence="2">Cytoplasm</location>
    </subcellularLocation>
    <subcellularLocation>
        <location evidence="1">Nucleus</location>
    </subcellularLocation>
</comment>
<dbReference type="PANTHER" id="PTHR13539:SF3">
    <property type="entry name" value="CALMODULIN-LYSINE N-METHYLTRANSFERASE"/>
    <property type="match status" value="1"/>
</dbReference>
<evidence type="ECO:0000256" key="5">
    <source>
        <dbReference type="ARBA" id="ARBA00022490"/>
    </source>
</evidence>
<name>A0A078B9W9_STYLE</name>
<dbReference type="GO" id="GO:0005737">
    <property type="term" value="C:cytoplasm"/>
    <property type="evidence" value="ECO:0007669"/>
    <property type="project" value="UniProtKB-SubCell"/>
</dbReference>
<dbReference type="InParanoid" id="A0A078B9W9"/>
<evidence type="ECO:0000256" key="3">
    <source>
        <dbReference type="ARBA" id="ARBA00011914"/>
    </source>
</evidence>
<evidence type="ECO:0000256" key="1">
    <source>
        <dbReference type="ARBA" id="ARBA00004123"/>
    </source>
</evidence>
<dbReference type="CDD" id="cd02440">
    <property type="entry name" value="AdoMet_MTases"/>
    <property type="match status" value="1"/>
</dbReference>